<comment type="similarity">
    <text evidence="1">Belongs to the Cu-Zn superoxide dismutase family.</text>
</comment>
<dbReference type="PROSITE" id="PS00087">
    <property type="entry name" value="SOD_CU_ZN_1"/>
    <property type="match status" value="1"/>
</dbReference>
<keyword evidence="5" id="KW-1185">Reference proteome</keyword>
<keyword evidence="2" id="KW-0732">Signal</keyword>
<feature type="chain" id="PRO_5043752541" evidence="2">
    <location>
        <begin position="28"/>
        <end position="196"/>
    </location>
</feature>
<feature type="domain" description="Superoxide dismutase copper/zinc binding" evidence="3">
    <location>
        <begin position="50"/>
        <end position="185"/>
    </location>
</feature>
<comment type="caution">
    <text evidence="4">The sequence shown here is derived from an EMBL/GenBank/DDBJ whole genome shotgun (WGS) entry which is preliminary data.</text>
</comment>
<protein>
    <submittedName>
        <fullName evidence="4">Superoxide dismutase family protein</fullName>
    </submittedName>
</protein>
<feature type="signal peptide" evidence="2">
    <location>
        <begin position="1"/>
        <end position="27"/>
    </location>
</feature>
<evidence type="ECO:0000313" key="4">
    <source>
        <dbReference type="EMBL" id="GAA4960438.1"/>
    </source>
</evidence>
<dbReference type="Gene3D" id="2.60.40.200">
    <property type="entry name" value="Superoxide dismutase, copper/zinc binding domain"/>
    <property type="match status" value="1"/>
</dbReference>
<dbReference type="RefSeq" id="WP_345427859.1">
    <property type="nucleotide sequence ID" value="NZ_AP031496.1"/>
</dbReference>
<dbReference type="GO" id="GO:0005507">
    <property type="term" value="F:copper ion binding"/>
    <property type="evidence" value="ECO:0007669"/>
    <property type="project" value="InterPro"/>
</dbReference>
<proteinExistence type="inferred from homology"/>
<dbReference type="SUPFAM" id="SSF49329">
    <property type="entry name" value="Cu,Zn superoxide dismutase-like"/>
    <property type="match status" value="1"/>
</dbReference>
<sequence>MNFKKAAFAKRTTATLVLIGVSFCSYAEHHETKAAELEVPMIDTKGKAIGTLTLTETANGVLITGELEGISKGEHAFHIHETGSCDVATGFKSAGGHLSGQHSHGYRSSEGPHPGDMSNIHVMSKKAIEIETFNAAVTLGDTDVATGQTSLLDDDGTAIVIHEGADDYESQPSGAAGSRVACGVIMMQEQMSSAAH</sequence>
<dbReference type="InterPro" id="IPR001424">
    <property type="entry name" value="SOD_Cu_Zn_dom"/>
</dbReference>
<dbReference type="Proteomes" id="UP001409585">
    <property type="component" value="Unassembled WGS sequence"/>
</dbReference>
<evidence type="ECO:0000256" key="1">
    <source>
        <dbReference type="ARBA" id="ARBA00010457"/>
    </source>
</evidence>
<reference evidence="5" key="1">
    <citation type="journal article" date="2019" name="Int. J. Syst. Evol. Microbiol.">
        <title>The Global Catalogue of Microorganisms (GCM) 10K type strain sequencing project: providing services to taxonomists for standard genome sequencing and annotation.</title>
        <authorList>
            <consortium name="The Broad Institute Genomics Platform"/>
            <consortium name="The Broad Institute Genome Sequencing Center for Infectious Disease"/>
            <person name="Wu L."/>
            <person name="Ma J."/>
        </authorList>
    </citation>
    <scope>NUCLEOTIDE SEQUENCE [LARGE SCALE GENOMIC DNA]</scope>
    <source>
        <strain evidence="5">JCM 19134</strain>
    </source>
</reference>
<organism evidence="4 5">
    <name type="scientific">Halioxenophilus aromaticivorans</name>
    <dbReference type="NCBI Taxonomy" id="1306992"/>
    <lineage>
        <taxon>Bacteria</taxon>
        <taxon>Pseudomonadati</taxon>
        <taxon>Pseudomonadota</taxon>
        <taxon>Gammaproteobacteria</taxon>
        <taxon>Alteromonadales</taxon>
        <taxon>Alteromonadaceae</taxon>
        <taxon>Halioxenophilus</taxon>
    </lineage>
</organism>
<dbReference type="EMBL" id="BAABLX010000079">
    <property type="protein sequence ID" value="GAA4960438.1"/>
    <property type="molecule type" value="Genomic_DNA"/>
</dbReference>
<dbReference type="AlphaFoldDB" id="A0AAV3U9T5"/>
<dbReference type="Pfam" id="PF00080">
    <property type="entry name" value="Sod_Cu"/>
    <property type="match status" value="1"/>
</dbReference>
<evidence type="ECO:0000313" key="5">
    <source>
        <dbReference type="Proteomes" id="UP001409585"/>
    </source>
</evidence>
<dbReference type="InterPro" id="IPR036423">
    <property type="entry name" value="SOD-like_Cu/Zn_dom_sf"/>
</dbReference>
<dbReference type="InterPro" id="IPR024134">
    <property type="entry name" value="SOD_Cu/Zn_/chaperone"/>
</dbReference>
<evidence type="ECO:0000256" key="2">
    <source>
        <dbReference type="SAM" id="SignalP"/>
    </source>
</evidence>
<dbReference type="CDD" id="cd00305">
    <property type="entry name" value="Cu-Zn_Superoxide_Dismutase"/>
    <property type="match status" value="1"/>
</dbReference>
<evidence type="ECO:0000259" key="3">
    <source>
        <dbReference type="Pfam" id="PF00080"/>
    </source>
</evidence>
<accession>A0AAV3U9T5</accession>
<name>A0AAV3U9T5_9ALTE</name>
<dbReference type="InterPro" id="IPR018152">
    <property type="entry name" value="SOD_Cu/Zn_BS"/>
</dbReference>
<dbReference type="PANTHER" id="PTHR10003">
    <property type="entry name" value="SUPEROXIDE DISMUTASE CU-ZN -RELATED"/>
    <property type="match status" value="1"/>
</dbReference>
<dbReference type="GO" id="GO:0006801">
    <property type="term" value="P:superoxide metabolic process"/>
    <property type="evidence" value="ECO:0007669"/>
    <property type="project" value="InterPro"/>
</dbReference>
<gene>
    <name evidence="4" type="ORF">GCM10025791_47200</name>
</gene>